<dbReference type="NCBIfam" id="NF009406">
    <property type="entry name" value="PRK12767.1-5"/>
    <property type="match status" value="1"/>
</dbReference>
<dbReference type="InterPro" id="IPR003806">
    <property type="entry name" value="ATP-grasp_PylC-type"/>
</dbReference>
<name>A0A844FJP2_9FIRM</name>
<protein>
    <submittedName>
        <fullName evidence="6">ATP-grasp domain-containing protein</fullName>
    </submittedName>
</protein>
<evidence type="ECO:0000256" key="4">
    <source>
        <dbReference type="PROSITE-ProRule" id="PRU00409"/>
    </source>
</evidence>
<evidence type="ECO:0000313" key="7">
    <source>
        <dbReference type="Proteomes" id="UP000462760"/>
    </source>
</evidence>
<dbReference type="PROSITE" id="PS50975">
    <property type="entry name" value="ATP_GRASP"/>
    <property type="match status" value="1"/>
</dbReference>
<dbReference type="PANTHER" id="PTHR43585:SF2">
    <property type="entry name" value="ATP-GRASP ENZYME FSQD"/>
    <property type="match status" value="1"/>
</dbReference>
<evidence type="ECO:0000256" key="3">
    <source>
        <dbReference type="ARBA" id="ARBA00022840"/>
    </source>
</evidence>
<feature type="domain" description="ATP-grasp" evidence="5">
    <location>
        <begin position="116"/>
        <end position="292"/>
    </location>
</feature>
<keyword evidence="1" id="KW-0436">Ligase</keyword>
<dbReference type="InterPro" id="IPR052032">
    <property type="entry name" value="ATP-dep_AA_Ligase"/>
</dbReference>
<organism evidence="6 7">
    <name type="scientific">Anaerosalibacter bizertensis</name>
    <dbReference type="NCBI Taxonomy" id="932217"/>
    <lineage>
        <taxon>Bacteria</taxon>
        <taxon>Bacillati</taxon>
        <taxon>Bacillota</taxon>
        <taxon>Tissierellia</taxon>
        <taxon>Tissierellales</taxon>
        <taxon>Sporanaerobacteraceae</taxon>
        <taxon>Anaerosalibacter</taxon>
    </lineage>
</organism>
<sequence length="318" mass="36441">MNILITSAGRRTKLVEYFKNEFKDDGKVIVTDCDTLAPALYIADKYYIVPRIDDPEYLSTIKEICKNEEIDGILSLIDPELSLLSYHRDEFEEIGTKVIISDYDVVETCFDKMNMYKFLVNNGFKTAKTYDSLIAFKEDYNMDNIDLPVFVKPRKGSASLGINKIDDFEILVILKSKDNELLIQEFLDGKEYGIDVYVDIISKEIVSIFAKEKIKMRAGETDKAVSIIDEKLFNIIDEFVKKLGTIGPIDVDVFEVNGEYYISEVNPRFGGGYLLAYECGENFPQYIKNNLEGIANKRNIGNYRDGIYMLKHDTLIIK</sequence>
<keyword evidence="3 4" id="KW-0067">ATP-binding</keyword>
<dbReference type="Gene3D" id="3.30.470.20">
    <property type="entry name" value="ATP-grasp fold, B domain"/>
    <property type="match status" value="1"/>
</dbReference>
<reference evidence="6 7" key="1">
    <citation type="submission" date="2019-08" db="EMBL/GenBank/DDBJ databases">
        <title>In-depth cultivation of the pig gut microbiome towards novel bacterial diversity and tailored functional studies.</title>
        <authorList>
            <person name="Wylensek D."/>
            <person name="Hitch T.C.A."/>
            <person name="Clavel T."/>
        </authorList>
    </citation>
    <scope>NUCLEOTIDE SEQUENCE [LARGE SCALE GENOMIC DNA]</scope>
    <source>
        <strain evidence="6 7">Med78-601-WT-4W-RMD-3</strain>
    </source>
</reference>
<proteinExistence type="predicted"/>
<dbReference type="OrthoDB" id="9804197at2"/>
<dbReference type="InterPro" id="IPR011761">
    <property type="entry name" value="ATP-grasp"/>
</dbReference>
<dbReference type="Pfam" id="PF02655">
    <property type="entry name" value="ATP-grasp_3"/>
    <property type="match status" value="1"/>
</dbReference>
<evidence type="ECO:0000313" key="6">
    <source>
        <dbReference type="EMBL" id="MSS44353.1"/>
    </source>
</evidence>
<accession>A0A844FJP2</accession>
<dbReference type="GO" id="GO:0016874">
    <property type="term" value="F:ligase activity"/>
    <property type="evidence" value="ECO:0007669"/>
    <property type="project" value="UniProtKB-KW"/>
</dbReference>
<evidence type="ECO:0000256" key="2">
    <source>
        <dbReference type="ARBA" id="ARBA00022741"/>
    </source>
</evidence>
<evidence type="ECO:0000259" key="5">
    <source>
        <dbReference type="PROSITE" id="PS50975"/>
    </source>
</evidence>
<dbReference type="InterPro" id="IPR013815">
    <property type="entry name" value="ATP_grasp_subdomain_1"/>
</dbReference>
<gene>
    <name evidence="6" type="ORF">FYJ27_11645</name>
</gene>
<dbReference type="SUPFAM" id="SSF56059">
    <property type="entry name" value="Glutathione synthetase ATP-binding domain-like"/>
    <property type="match status" value="1"/>
</dbReference>
<evidence type="ECO:0000256" key="1">
    <source>
        <dbReference type="ARBA" id="ARBA00022598"/>
    </source>
</evidence>
<dbReference type="Gene3D" id="3.40.50.20">
    <property type="match status" value="1"/>
</dbReference>
<dbReference type="Proteomes" id="UP000462760">
    <property type="component" value="Unassembled WGS sequence"/>
</dbReference>
<dbReference type="Pfam" id="PF21360">
    <property type="entry name" value="PylC-like_N"/>
    <property type="match status" value="1"/>
</dbReference>
<dbReference type="Gene3D" id="3.30.1490.20">
    <property type="entry name" value="ATP-grasp fold, A domain"/>
    <property type="match status" value="1"/>
</dbReference>
<dbReference type="GO" id="GO:0005524">
    <property type="term" value="F:ATP binding"/>
    <property type="evidence" value="ECO:0007669"/>
    <property type="project" value="UniProtKB-UniRule"/>
</dbReference>
<keyword evidence="2 4" id="KW-0547">Nucleotide-binding</keyword>
<dbReference type="GO" id="GO:0046872">
    <property type="term" value="F:metal ion binding"/>
    <property type="evidence" value="ECO:0007669"/>
    <property type="project" value="InterPro"/>
</dbReference>
<dbReference type="AlphaFoldDB" id="A0A844FJP2"/>
<dbReference type="EMBL" id="VULR01000023">
    <property type="protein sequence ID" value="MSS44353.1"/>
    <property type="molecule type" value="Genomic_DNA"/>
</dbReference>
<comment type="caution">
    <text evidence="6">The sequence shown here is derived from an EMBL/GenBank/DDBJ whole genome shotgun (WGS) entry which is preliminary data.</text>
</comment>
<dbReference type="InterPro" id="IPR048764">
    <property type="entry name" value="PylC_N"/>
</dbReference>
<dbReference type="RefSeq" id="WP_154485022.1">
    <property type="nucleotide sequence ID" value="NZ_VULR01000023.1"/>
</dbReference>
<dbReference type="PANTHER" id="PTHR43585">
    <property type="entry name" value="FUMIPYRROLE BIOSYNTHESIS PROTEIN C"/>
    <property type="match status" value="1"/>
</dbReference>